<dbReference type="EMBL" id="WBVQ01000002">
    <property type="protein sequence ID" value="KAB2816510.1"/>
    <property type="molecule type" value="Genomic_DNA"/>
</dbReference>
<dbReference type="OrthoDB" id="794480at2"/>
<gene>
    <name evidence="1" type="ORF">F8C82_12580</name>
</gene>
<protein>
    <submittedName>
        <fullName evidence="1">Uncharacterized protein</fullName>
    </submittedName>
</protein>
<organism evidence="1 2">
    <name type="scientific">Phaeocystidibacter marisrubri</name>
    <dbReference type="NCBI Taxonomy" id="1577780"/>
    <lineage>
        <taxon>Bacteria</taxon>
        <taxon>Pseudomonadati</taxon>
        <taxon>Bacteroidota</taxon>
        <taxon>Flavobacteriia</taxon>
        <taxon>Flavobacteriales</taxon>
        <taxon>Phaeocystidibacteraceae</taxon>
        <taxon>Phaeocystidibacter</taxon>
    </lineage>
</organism>
<evidence type="ECO:0000313" key="1">
    <source>
        <dbReference type="EMBL" id="KAB2816510.1"/>
    </source>
</evidence>
<reference evidence="1 2" key="1">
    <citation type="submission" date="2019-10" db="EMBL/GenBank/DDBJ databases">
        <title>Genome sequence of Phaeocystidibacter marisrubri JCM30614 (type strain).</title>
        <authorList>
            <person name="Bowman J.P."/>
        </authorList>
    </citation>
    <scope>NUCLEOTIDE SEQUENCE [LARGE SCALE GENOMIC DNA]</scope>
    <source>
        <strain evidence="1 2">JCM 30614</strain>
    </source>
</reference>
<dbReference type="AlphaFoldDB" id="A0A6L3ZFJ5"/>
<proteinExistence type="predicted"/>
<dbReference type="RefSeq" id="WP_151693937.1">
    <property type="nucleotide sequence ID" value="NZ_BMGX01000001.1"/>
</dbReference>
<sequence>MEGLQEKWDRIVKVVSDRFAPGEDIDLDGILFLIGVQELGRGYQKFKKDDKLNVMHIAICRLLEPYGYYEFEAYDEDGWPHYKKVENLPFLKAGHQQRLMKEAIIHYFEESGLEA</sequence>
<name>A0A6L3ZFJ5_9FLAO</name>
<dbReference type="Proteomes" id="UP000484164">
    <property type="component" value="Unassembled WGS sequence"/>
</dbReference>
<evidence type="ECO:0000313" key="2">
    <source>
        <dbReference type="Proteomes" id="UP000484164"/>
    </source>
</evidence>
<comment type="caution">
    <text evidence="1">The sequence shown here is derived from an EMBL/GenBank/DDBJ whole genome shotgun (WGS) entry which is preliminary data.</text>
</comment>
<keyword evidence="2" id="KW-1185">Reference proteome</keyword>
<accession>A0A6L3ZFJ5</accession>